<accession>A0ABS9T2B9</accession>
<feature type="region of interest" description="Disordered" evidence="1">
    <location>
        <begin position="1"/>
        <end position="25"/>
    </location>
</feature>
<evidence type="ECO:0000256" key="2">
    <source>
        <dbReference type="SAM" id="Phobius"/>
    </source>
</evidence>
<keyword evidence="2" id="KW-1133">Transmembrane helix</keyword>
<keyword evidence="4" id="KW-1185">Reference proteome</keyword>
<protein>
    <submittedName>
        <fullName evidence="3">ABC transporter</fullName>
    </submittedName>
</protein>
<keyword evidence="2" id="KW-0812">Transmembrane</keyword>
<feature type="transmembrane region" description="Helical" evidence="2">
    <location>
        <begin position="310"/>
        <end position="332"/>
    </location>
</feature>
<evidence type="ECO:0000256" key="1">
    <source>
        <dbReference type="SAM" id="MobiDB-lite"/>
    </source>
</evidence>
<feature type="compositionally biased region" description="Low complexity" evidence="1">
    <location>
        <begin position="1"/>
        <end position="20"/>
    </location>
</feature>
<feature type="transmembrane region" description="Helical" evidence="2">
    <location>
        <begin position="176"/>
        <end position="198"/>
    </location>
</feature>
<dbReference type="Proteomes" id="UP001166784">
    <property type="component" value="Unassembled WGS sequence"/>
</dbReference>
<evidence type="ECO:0000313" key="3">
    <source>
        <dbReference type="EMBL" id="MCH6162670.1"/>
    </source>
</evidence>
<keyword evidence="2" id="KW-0472">Membrane</keyword>
<organism evidence="3 4">
    <name type="scientific">Streptomyces marispadix</name>
    <dbReference type="NCBI Taxonomy" id="2922868"/>
    <lineage>
        <taxon>Bacteria</taxon>
        <taxon>Bacillati</taxon>
        <taxon>Actinomycetota</taxon>
        <taxon>Actinomycetes</taxon>
        <taxon>Kitasatosporales</taxon>
        <taxon>Streptomycetaceae</taxon>
        <taxon>Streptomyces</taxon>
    </lineage>
</organism>
<sequence>MTTTTTPHTGGQASAASTAHTARRARGPRLSGLTWLVWRQHRAAFWTAIAATGATVAWFAYQRTNMLAFLDRVGWPHPASSDWESGFQIYNSRLSDTASALGLLLPVLAGVLLGAPLIAADLEQGTGRLVNSQAVSRGRWIATKLGMAVLVVAVCSTALSAAFGWWLGPAREADKILYWVAGGVTGPVPVALTLLTLVGGVAIGMILRRTLLSMVVAFGFSVTVPAIWALNWLKFGDTRTATTSDGVRDLPRLPDAAYDLDRYYLTASGRLLDQSACTGRTRKTIDACLDSKDVVGWSVKYLPTSELTPMLWTGAAVMFALAAAIAVFVCCWGRRRLY</sequence>
<evidence type="ECO:0000313" key="4">
    <source>
        <dbReference type="Proteomes" id="UP001166784"/>
    </source>
</evidence>
<name>A0ABS9T2B9_9ACTN</name>
<proteinExistence type="predicted"/>
<feature type="transmembrane region" description="Helical" evidence="2">
    <location>
        <begin position="210"/>
        <end position="230"/>
    </location>
</feature>
<dbReference type="RefSeq" id="WP_241061589.1">
    <property type="nucleotide sequence ID" value="NZ_JAKWJU010000002.1"/>
</dbReference>
<reference evidence="3" key="2">
    <citation type="journal article" date="2023" name="Int. J. Syst. Evol. Microbiol.">
        <title>Streptomyces marispadix sp. nov., isolated from marine beach sediment of the Northern Coast of Portugal.</title>
        <authorList>
            <person name="dos Santos J.D.N."/>
            <person name="Vitorino I.R."/>
            <person name="Kallscheuer N."/>
            <person name="Srivastava A."/>
            <person name="Krautwurst S."/>
            <person name="Marz M."/>
            <person name="Jogler C."/>
            <person name="Lobo Da Cunha A."/>
            <person name="Catita J."/>
            <person name="Goncalves H."/>
            <person name="Gonzalez I."/>
            <person name="Reyes F."/>
            <person name="Lage O.M."/>
        </authorList>
    </citation>
    <scope>NUCLEOTIDE SEQUENCE</scope>
    <source>
        <strain evidence="3">M600PL45_2</strain>
    </source>
</reference>
<feature type="transmembrane region" description="Helical" evidence="2">
    <location>
        <begin position="141"/>
        <end position="164"/>
    </location>
</feature>
<feature type="transmembrane region" description="Helical" evidence="2">
    <location>
        <begin position="43"/>
        <end position="61"/>
    </location>
</feature>
<reference evidence="3" key="1">
    <citation type="submission" date="2022-03" db="EMBL/GenBank/DDBJ databases">
        <authorList>
            <person name="Santos J.D.N."/>
            <person name="Kallscheuer N."/>
            <person name="Jogler C."/>
            <person name="Lage O.M."/>
        </authorList>
    </citation>
    <scope>NUCLEOTIDE SEQUENCE</scope>
    <source>
        <strain evidence="3">M600PL45_2</strain>
    </source>
</reference>
<feature type="transmembrane region" description="Helical" evidence="2">
    <location>
        <begin position="100"/>
        <end position="120"/>
    </location>
</feature>
<comment type="caution">
    <text evidence="3">The sequence shown here is derived from an EMBL/GenBank/DDBJ whole genome shotgun (WGS) entry which is preliminary data.</text>
</comment>
<gene>
    <name evidence="3" type="ORF">MMA15_20450</name>
</gene>
<dbReference type="EMBL" id="JAKWJU010000002">
    <property type="protein sequence ID" value="MCH6162670.1"/>
    <property type="molecule type" value="Genomic_DNA"/>
</dbReference>